<feature type="domain" description="HTH cro/C1-type" evidence="2">
    <location>
        <begin position="8"/>
        <end position="62"/>
    </location>
</feature>
<accession>A0A8S5SCH3</accession>
<dbReference type="Pfam" id="PF01381">
    <property type="entry name" value="HTH_3"/>
    <property type="match status" value="1"/>
</dbReference>
<organism evidence="3">
    <name type="scientific">Siphoviridae sp. ctrCv3</name>
    <dbReference type="NCBI Taxonomy" id="2827954"/>
    <lineage>
        <taxon>Viruses</taxon>
        <taxon>Duplodnaviria</taxon>
        <taxon>Heunggongvirae</taxon>
        <taxon>Uroviricota</taxon>
        <taxon>Caudoviricetes</taxon>
    </lineage>
</organism>
<reference evidence="3" key="1">
    <citation type="journal article" date="2021" name="Proc. Natl. Acad. Sci. U.S.A.">
        <title>A Catalog of Tens of Thousands of Viruses from Human Metagenomes Reveals Hidden Associations with Chronic Diseases.</title>
        <authorList>
            <person name="Tisza M.J."/>
            <person name="Buck C.B."/>
        </authorList>
    </citation>
    <scope>NUCLEOTIDE SEQUENCE</scope>
    <source>
        <strain evidence="3">CtrCv3</strain>
    </source>
</reference>
<dbReference type="PANTHER" id="PTHR46558">
    <property type="entry name" value="TRACRIPTIONAL REGULATORY PROTEIN-RELATED-RELATED"/>
    <property type="match status" value="1"/>
</dbReference>
<dbReference type="GO" id="GO:0003677">
    <property type="term" value="F:DNA binding"/>
    <property type="evidence" value="ECO:0007669"/>
    <property type="project" value="UniProtKB-KW"/>
</dbReference>
<dbReference type="CDD" id="cd00093">
    <property type="entry name" value="HTH_XRE"/>
    <property type="match status" value="1"/>
</dbReference>
<dbReference type="PANTHER" id="PTHR46558:SF4">
    <property type="entry name" value="DNA-BIDING PHAGE PROTEIN"/>
    <property type="match status" value="1"/>
</dbReference>
<evidence type="ECO:0000259" key="2">
    <source>
        <dbReference type="PROSITE" id="PS50943"/>
    </source>
</evidence>
<keyword evidence="1" id="KW-0238">DNA-binding</keyword>
<protein>
    <submittedName>
        <fullName evidence="3">Helix-turn-helix domain protein</fullName>
    </submittedName>
</protein>
<sequence length="130" mass="14601">METMGTRIKEIRKGAGLTLENFGKRIGITASSCSTIENGKSNPSDQTVLMICREFNVNEDWLRDGTGEPFMQLSREDTIAAYVGRITGGHITDIEESIIKFMAETPVEEWETLARALRRFAETIKKPDTE</sequence>
<evidence type="ECO:0000256" key="1">
    <source>
        <dbReference type="ARBA" id="ARBA00023125"/>
    </source>
</evidence>
<name>A0A8S5SCH3_9CAUD</name>
<dbReference type="SMART" id="SM00530">
    <property type="entry name" value="HTH_XRE"/>
    <property type="match status" value="1"/>
</dbReference>
<proteinExistence type="predicted"/>
<dbReference type="InterPro" id="IPR001387">
    <property type="entry name" value="Cro/C1-type_HTH"/>
</dbReference>
<dbReference type="SUPFAM" id="SSF47413">
    <property type="entry name" value="lambda repressor-like DNA-binding domains"/>
    <property type="match status" value="1"/>
</dbReference>
<dbReference type="Gene3D" id="1.10.260.40">
    <property type="entry name" value="lambda repressor-like DNA-binding domains"/>
    <property type="match status" value="1"/>
</dbReference>
<dbReference type="EMBL" id="BK032572">
    <property type="protein sequence ID" value="DAF48669.1"/>
    <property type="molecule type" value="Genomic_DNA"/>
</dbReference>
<dbReference type="PROSITE" id="PS50943">
    <property type="entry name" value="HTH_CROC1"/>
    <property type="match status" value="1"/>
</dbReference>
<evidence type="ECO:0000313" key="3">
    <source>
        <dbReference type="EMBL" id="DAF48669.1"/>
    </source>
</evidence>
<dbReference type="InterPro" id="IPR010982">
    <property type="entry name" value="Lambda_DNA-bd_dom_sf"/>
</dbReference>